<feature type="domain" description="GH18" evidence="6">
    <location>
        <begin position="1"/>
        <end position="342"/>
    </location>
</feature>
<dbReference type="InterPro" id="IPR001223">
    <property type="entry name" value="Glyco_hydro18_cat"/>
</dbReference>
<evidence type="ECO:0000256" key="3">
    <source>
        <dbReference type="ARBA" id="ARBA00023295"/>
    </source>
</evidence>
<dbReference type="Proteomes" id="UP000515135">
    <property type="component" value="Unplaced"/>
</dbReference>
<dbReference type="RefSeq" id="XP_019623521.1">
    <property type="nucleotide sequence ID" value="XM_019767962.1"/>
</dbReference>
<dbReference type="GO" id="GO:0008061">
    <property type="term" value="F:chitin binding"/>
    <property type="evidence" value="ECO:0007669"/>
    <property type="project" value="InterPro"/>
</dbReference>
<dbReference type="Pfam" id="PF00704">
    <property type="entry name" value="Glyco_hydro_18"/>
    <property type="match status" value="1"/>
</dbReference>
<dbReference type="GO" id="GO:0006032">
    <property type="term" value="P:chitin catabolic process"/>
    <property type="evidence" value="ECO:0007669"/>
    <property type="project" value="TreeGrafter"/>
</dbReference>
<dbReference type="InterPro" id="IPR050314">
    <property type="entry name" value="Glycosyl_Hydrlase_18"/>
</dbReference>
<keyword evidence="7" id="KW-1185">Reference proteome</keyword>
<dbReference type="OrthoDB" id="76388at2759"/>
<dbReference type="SMART" id="SM00636">
    <property type="entry name" value="Glyco_18"/>
    <property type="match status" value="1"/>
</dbReference>
<dbReference type="SUPFAM" id="SSF51445">
    <property type="entry name" value="(Trans)glycosidases"/>
    <property type="match status" value="1"/>
</dbReference>
<dbReference type="SUPFAM" id="SSF54556">
    <property type="entry name" value="Chitinase insertion domain"/>
    <property type="match status" value="1"/>
</dbReference>
<evidence type="ECO:0000256" key="1">
    <source>
        <dbReference type="ARBA" id="ARBA00022801"/>
    </source>
</evidence>
<dbReference type="InterPro" id="IPR001579">
    <property type="entry name" value="Glyco_hydro_18_chit_AS"/>
</dbReference>
<evidence type="ECO:0000259" key="6">
    <source>
        <dbReference type="PROSITE" id="PS51910"/>
    </source>
</evidence>
<dbReference type="PANTHER" id="PTHR11177">
    <property type="entry name" value="CHITINASE"/>
    <property type="match status" value="1"/>
</dbReference>
<sequence length="476" mass="53320">MYAFAILEGNRLKAYEANDESTSWQTGMYERTNRLKDTNPELKISLAVGGWNVGSGPFSDMVSTSANRAEFIQTSIAFLRRWNFDGLDLDWEYPAQRAGSRPEDKHRFTLLVQELKVAFEAEVLSTDQERLLLSAAVPAGESSVLAGYEVNLIAEQLDFINLMTYDLHGSWEAVTGLNSPLFPAAEESGYDRKLNQQAAVQVWRAGGAPAEKLNLGIALYGRSFTLSSGDTGLRAPTSGGGTAAQYTQEAGYISYYEICSMLTAGATRVFDGEQKAPYAYSGNQWVGYDDEESIGHKIDFLKQEGLGGSMVWAVDLDDFSGQFCQQGRYPLINLIKNRLETGVFNASDAGETFFIKLDQLEPVVRLHGDLRDGDANPPADLHGPRTATWRGRLPRGRRRDTAVRHRRDLPCWRGDYDHSFYCYYSWWRARSFQLLCRQGDRLLCRPTGLQEVLPVRVWGDISPDLLGRNFLEPVPQ</sequence>
<keyword evidence="3 4" id="KW-0326">Glycosidase</keyword>
<dbReference type="FunFam" id="3.10.50.10:FF:000001">
    <property type="entry name" value="Chitinase 3-like 1"/>
    <property type="match status" value="1"/>
</dbReference>
<name>A0A6P4Z1S6_BRABE</name>
<dbReference type="KEGG" id="bbel:109469443"/>
<protein>
    <submittedName>
        <fullName evidence="8">Chitotriosidase-1-like</fullName>
    </submittedName>
</protein>
<dbReference type="GO" id="GO:0004568">
    <property type="term" value="F:chitinase activity"/>
    <property type="evidence" value="ECO:0007669"/>
    <property type="project" value="TreeGrafter"/>
</dbReference>
<dbReference type="AlphaFoldDB" id="A0A6P4Z1S6"/>
<evidence type="ECO:0000313" key="8">
    <source>
        <dbReference type="RefSeq" id="XP_019623521.1"/>
    </source>
</evidence>
<dbReference type="InterPro" id="IPR029070">
    <property type="entry name" value="Chitinase_insertion_sf"/>
</dbReference>
<comment type="similarity">
    <text evidence="5">Belongs to the glycosyl hydrolase 18 family.</text>
</comment>
<dbReference type="InterPro" id="IPR011583">
    <property type="entry name" value="Chitinase_II/V-like_cat"/>
</dbReference>
<reference evidence="8" key="1">
    <citation type="submission" date="2025-08" db="UniProtKB">
        <authorList>
            <consortium name="RefSeq"/>
        </authorList>
    </citation>
    <scope>IDENTIFICATION</scope>
    <source>
        <tissue evidence="8">Gonad</tissue>
    </source>
</reference>
<dbReference type="GO" id="GO:0005975">
    <property type="term" value="P:carbohydrate metabolic process"/>
    <property type="evidence" value="ECO:0007669"/>
    <property type="project" value="InterPro"/>
</dbReference>
<dbReference type="PROSITE" id="PS51910">
    <property type="entry name" value="GH18_2"/>
    <property type="match status" value="1"/>
</dbReference>
<dbReference type="CDD" id="cd02872">
    <property type="entry name" value="GH18_chitolectin_chitotriosidase"/>
    <property type="match status" value="1"/>
</dbReference>
<organism evidence="7 8">
    <name type="scientific">Branchiostoma belcheri</name>
    <name type="common">Amphioxus</name>
    <dbReference type="NCBI Taxonomy" id="7741"/>
    <lineage>
        <taxon>Eukaryota</taxon>
        <taxon>Metazoa</taxon>
        <taxon>Chordata</taxon>
        <taxon>Cephalochordata</taxon>
        <taxon>Leptocardii</taxon>
        <taxon>Amphioxiformes</taxon>
        <taxon>Branchiostomatidae</taxon>
        <taxon>Branchiostoma</taxon>
    </lineage>
</organism>
<evidence type="ECO:0000256" key="5">
    <source>
        <dbReference type="RuleBase" id="RU004453"/>
    </source>
</evidence>
<accession>A0A6P4Z1S6</accession>
<evidence type="ECO:0000313" key="7">
    <source>
        <dbReference type="Proteomes" id="UP000515135"/>
    </source>
</evidence>
<dbReference type="Gene3D" id="3.20.20.80">
    <property type="entry name" value="Glycosidases"/>
    <property type="match status" value="1"/>
</dbReference>
<evidence type="ECO:0000256" key="4">
    <source>
        <dbReference type="RuleBase" id="RU000489"/>
    </source>
</evidence>
<dbReference type="Gene3D" id="3.10.50.10">
    <property type="match status" value="1"/>
</dbReference>
<dbReference type="GO" id="GO:0005576">
    <property type="term" value="C:extracellular region"/>
    <property type="evidence" value="ECO:0007669"/>
    <property type="project" value="TreeGrafter"/>
</dbReference>
<dbReference type="GeneID" id="109469443"/>
<dbReference type="PROSITE" id="PS01095">
    <property type="entry name" value="GH18_1"/>
    <property type="match status" value="1"/>
</dbReference>
<evidence type="ECO:0000256" key="2">
    <source>
        <dbReference type="ARBA" id="ARBA00023157"/>
    </source>
</evidence>
<keyword evidence="1 4" id="KW-0378">Hydrolase</keyword>
<keyword evidence="2" id="KW-1015">Disulfide bond</keyword>
<dbReference type="InterPro" id="IPR017853">
    <property type="entry name" value="GH"/>
</dbReference>
<dbReference type="PANTHER" id="PTHR11177:SF317">
    <property type="entry name" value="CHITINASE 12-RELATED"/>
    <property type="match status" value="1"/>
</dbReference>
<proteinExistence type="inferred from homology"/>
<gene>
    <name evidence="8" type="primary">LOC109469443</name>
</gene>